<keyword evidence="2" id="KW-1185">Reference proteome</keyword>
<dbReference type="EMBL" id="PDUD01000037">
    <property type="protein sequence ID" value="PHN02783.1"/>
    <property type="molecule type" value="Genomic_DNA"/>
</dbReference>
<dbReference type="AlphaFoldDB" id="A0A2D0N4R8"/>
<organism evidence="1 2">
    <name type="scientific">Flavilitoribacter nigricans (strain ATCC 23147 / DSM 23189 / NBRC 102662 / NCIMB 1420 / SS-2)</name>
    <name type="common">Lewinella nigricans</name>
    <dbReference type="NCBI Taxonomy" id="1122177"/>
    <lineage>
        <taxon>Bacteria</taxon>
        <taxon>Pseudomonadati</taxon>
        <taxon>Bacteroidota</taxon>
        <taxon>Saprospiria</taxon>
        <taxon>Saprospirales</taxon>
        <taxon>Lewinellaceae</taxon>
        <taxon>Flavilitoribacter</taxon>
    </lineage>
</organism>
<comment type="caution">
    <text evidence="1">The sequence shown here is derived from an EMBL/GenBank/DDBJ whole genome shotgun (WGS) entry which is preliminary data.</text>
</comment>
<sequence>MNAGFLQASISFKDADRAAAWDMYIELLTRVTTQYLEPEHGDEKSALDSFYALFGLTREVIKKNGPNCINFAKLAIVILNQVIRPFTAKWHKLSLAGAFADPVQCLLFRQEMEDLQTTLRKYTVSLADIAGVEDLTDFEIH</sequence>
<protein>
    <submittedName>
        <fullName evidence="1">Uncharacterized protein</fullName>
    </submittedName>
</protein>
<dbReference type="Proteomes" id="UP000223913">
    <property type="component" value="Unassembled WGS sequence"/>
</dbReference>
<name>A0A2D0N4R8_FLAN2</name>
<accession>A0A2D0N4R8</accession>
<evidence type="ECO:0000313" key="1">
    <source>
        <dbReference type="EMBL" id="PHN02783.1"/>
    </source>
</evidence>
<reference evidence="1 2" key="1">
    <citation type="submission" date="2017-10" db="EMBL/GenBank/DDBJ databases">
        <title>The draft genome sequence of Lewinella nigricans NBRC 102662.</title>
        <authorList>
            <person name="Wang K."/>
        </authorList>
    </citation>
    <scope>NUCLEOTIDE SEQUENCE [LARGE SCALE GENOMIC DNA]</scope>
    <source>
        <strain evidence="1 2">NBRC 102662</strain>
    </source>
</reference>
<dbReference type="OrthoDB" id="511218at2"/>
<evidence type="ECO:0000313" key="2">
    <source>
        <dbReference type="Proteomes" id="UP000223913"/>
    </source>
</evidence>
<proteinExistence type="predicted"/>
<gene>
    <name evidence="1" type="ORF">CRP01_30830</name>
</gene>